<dbReference type="Proteomes" id="UP000076532">
    <property type="component" value="Unassembled WGS sequence"/>
</dbReference>
<dbReference type="EMBL" id="KV417659">
    <property type="protein sequence ID" value="KZP11712.1"/>
    <property type="molecule type" value="Genomic_DNA"/>
</dbReference>
<organism evidence="1 2">
    <name type="scientific">Athelia psychrophila</name>
    <dbReference type="NCBI Taxonomy" id="1759441"/>
    <lineage>
        <taxon>Eukaryota</taxon>
        <taxon>Fungi</taxon>
        <taxon>Dikarya</taxon>
        <taxon>Basidiomycota</taxon>
        <taxon>Agaricomycotina</taxon>
        <taxon>Agaricomycetes</taxon>
        <taxon>Agaricomycetidae</taxon>
        <taxon>Atheliales</taxon>
        <taxon>Atheliaceae</taxon>
        <taxon>Athelia</taxon>
    </lineage>
</organism>
<accession>A0A166AKT2</accession>
<dbReference type="AlphaFoldDB" id="A0A166AKT2"/>
<name>A0A166AKT2_9AGAM</name>
<gene>
    <name evidence="1" type="ORF">FIBSPDRAFT_837351</name>
</gene>
<reference evidence="1 2" key="1">
    <citation type="journal article" date="2016" name="Mol. Biol. Evol.">
        <title>Comparative Genomics of Early-Diverging Mushroom-Forming Fungi Provides Insights into the Origins of Lignocellulose Decay Capabilities.</title>
        <authorList>
            <person name="Nagy L.G."/>
            <person name="Riley R."/>
            <person name="Tritt A."/>
            <person name="Adam C."/>
            <person name="Daum C."/>
            <person name="Floudas D."/>
            <person name="Sun H."/>
            <person name="Yadav J.S."/>
            <person name="Pangilinan J."/>
            <person name="Larsson K.H."/>
            <person name="Matsuura K."/>
            <person name="Barry K."/>
            <person name="Labutti K."/>
            <person name="Kuo R."/>
            <person name="Ohm R.A."/>
            <person name="Bhattacharya S.S."/>
            <person name="Shirouzu T."/>
            <person name="Yoshinaga Y."/>
            <person name="Martin F.M."/>
            <person name="Grigoriev I.V."/>
            <person name="Hibbett D.S."/>
        </authorList>
    </citation>
    <scope>NUCLEOTIDE SEQUENCE [LARGE SCALE GENOMIC DNA]</scope>
    <source>
        <strain evidence="1 2">CBS 109695</strain>
    </source>
</reference>
<keyword evidence="2" id="KW-1185">Reference proteome</keyword>
<evidence type="ECO:0000313" key="2">
    <source>
        <dbReference type="Proteomes" id="UP000076532"/>
    </source>
</evidence>
<evidence type="ECO:0000313" key="1">
    <source>
        <dbReference type="EMBL" id="KZP11712.1"/>
    </source>
</evidence>
<proteinExistence type="predicted"/>
<protein>
    <submittedName>
        <fullName evidence="1">Uncharacterized protein</fullName>
    </submittedName>
</protein>
<dbReference type="OrthoDB" id="2955869at2759"/>
<sequence>MFWNHDRTAVSLFRGGPFIDTWGTAWTAAPKALARTALRAALVHELETVLDRSSRIIGYKGHPDFAEIKRDNPQLVTYCRWEQLVADTTLVMEKIYIHDIQDKDRLKSLLIWYDEHSKTARYVRDEIMKLHRMRKRSGFEVPSGFTTEAVQPLVDIVCGRPLEAWPQEI</sequence>